<dbReference type="Pfam" id="PF01368">
    <property type="entry name" value="DHH"/>
    <property type="match status" value="1"/>
</dbReference>
<feature type="domain" description="DHHA1" evidence="8">
    <location>
        <begin position="359"/>
        <end position="453"/>
    </location>
</feature>
<accession>A0A0F1AVL9</accession>
<keyword evidence="4 11" id="KW-0378">Hydrolase</keyword>
<dbReference type="Gene3D" id="3.10.310.30">
    <property type="match status" value="1"/>
</dbReference>
<dbReference type="GO" id="GO:0003676">
    <property type="term" value="F:nucleic acid binding"/>
    <property type="evidence" value="ECO:0007669"/>
    <property type="project" value="InterPro"/>
</dbReference>
<dbReference type="SUPFAM" id="SSF64182">
    <property type="entry name" value="DHH phosphoesterases"/>
    <property type="match status" value="1"/>
</dbReference>
<evidence type="ECO:0000256" key="5">
    <source>
        <dbReference type="ARBA" id="ARBA00022839"/>
    </source>
</evidence>
<evidence type="ECO:0000259" key="8">
    <source>
        <dbReference type="Pfam" id="PF02272"/>
    </source>
</evidence>
<evidence type="ECO:0000256" key="4">
    <source>
        <dbReference type="ARBA" id="ARBA00022801"/>
    </source>
</evidence>
<reference evidence="10 12" key="1">
    <citation type="submission" date="2015-03" db="EMBL/GenBank/DDBJ databases">
        <authorList>
            <person name="McCorrison J."/>
            <person name="Sanka R."/>
            <person name="Adams M."/>
            <person name="Brinkac L."/>
            <person name="Nierman W."/>
            <person name="Sutton G."/>
            <person name="Nelson K."/>
            <person name="Kiedrowski L."/>
            <person name="Guerrero D."/>
            <person name="Bonomo R."/>
        </authorList>
    </citation>
    <scope>NUCLEOTIDE SEQUENCE [LARGE SCALE GENOMIC DNA]</scope>
    <source>
        <strain evidence="10 12">35699</strain>
    </source>
</reference>
<dbReference type="FunFam" id="3.10.310.30:FF:000001">
    <property type="entry name" value="Single-stranded-DNA-specific exonuclease recJ"/>
    <property type="match status" value="1"/>
</dbReference>
<reference evidence="11" key="2">
    <citation type="submission" date="2022-11" db="EMBL/GenBank/DDBJ databases">
        <title>blaNDM-1 and qnrB1 co-producing ST413 Enterobacter.</title>
        <authorList>
            <person name="Halder G."/>
            <person name="Chaudhuri B."/>
            <person name="Dutta S."/>
        </authorList>
    </citation>
    <scope>NUCLEOTIDE SEQUENCE</scope>
    <source>
        <strain evidence="11">PEER684</strain>
    </source>
</reference>
<dbReference type="InterPro" id="IPR001667">
    <property type="entry name" value="DDH_dom"/>
</dbReference>
<comment type="caution">
    <text evidence="10">The sequence shown here is derived from an EMBL/GenBank/DDBJ whole genome shotgun (WGS) entry which is preliminary data.</text>
</comment>
<evidence type="ECO:0000256" key="2">
    <source>
        <dbReference type="ARBA" id="ARBA00019841"/>
    </source>
</evidence>
<dbReference type="GO" id="GO:0006281">
    <property type="term" value="P:DNA repair"/>
    <property type="evidence" value="ECO:0007669"/>
    <property type="project" value="InterPro"/>
</dbReference>
<dbReference type="InterPro" id="IPR038763">
    <property type="entry name" value="DHH_sf"/>
</dbReference>
<dbReference type="InterPro" id="IPR003156">
    <property type="entry name" value="DHHA1_dom"/>
</dbReference>
<dbReference type="EMBL" id="JALLIR010000001">
    <property type="protein sequence ID" value="MDR9948266.1"/>
    <property type="molecule type" value="Genomic_DNA"/>
</dbReference>
<dbReference type="Pfam" id="PF17768">
    <property type="entry name" value="RecJ_OB"/>
    <property type="match status" value="1"/>
</dbReference>
<comment type="similarity">
    <text evidence="1">Belongs to the RecJ family.</text>
</comment>
<evidence type="ECO:0000256" key="6">
    <source>
        <dbReference type="ARBA" id="ARBA00055369"/>
    </source>
</evidence>
<evidence type="ECO:0000259" key="9">
    <source>
        <dbReference type="Pfam" id="PF17768"/>
    </source>
</evidence>
<evidence type="ECO:0000313" key="12">
    <source>
        <dbReference type="Proteomes" id="UP000033352"/>
    </source>
</evidence>
<organism evidence="10 12">
    <name type="scientific">Enterobacter sichuanensis</name>
    <dbReference type="NCBI Taxonomy" id="2071710"/>
    <lineage>
        <taxon>Bacteria</taxon>
        <taxon>Pseudomonadati</taxon>
        <taxon>Pseudomonadota</taxon>
        <taxon>Gammaproteobacteria</taxon>
        <taxon>Enterobacterales</taxon>
        <taxon>Enterobacteriaceae</taxon>
        <taxon>Enterobacter</taxon>
        <taxon>Enterobacter cloacae complex</taxon>
    </lineage>
</organism>
<dbReference type="InterPro" id="IPR004610">
    <property type="entry name" value="RecJ"/>
</dbReference>
<keyword evidence="5 10" id="KW-0269">Exonuclease</keyword>
<protein>
    <recommendedName>
        <fullName evidence="2">Single-stranded-DNA-specific exonuclease RecJ</fullName>
    </recommendedName>
</protein>
<feature type="domain" description="RecJ OB" evidence="9">
    <location>
        <begin position="469"/>
        <end position="572"/>
    </location>
</feature>
<dbReference type="PANTHER" id="PTHR30255:SF2">
    <property type="entry name" value="SINGLE-STRANDED-DNA-SPECIFIC EXONUCLEASE RECJ"/>
    <property type="match status" value="1"/>
</dbReference>
<dbReference type="InterPro" id="IPR051673">
    <property type="entry name" value="SSDNA_exonuclease_RecJ"/>
</dbReference>
<dbReference type="OrthoDB" id="9809852at2"/>
<gene>
    <name evidence="11" type="primary">recJ</name>
    <name evidence="11" type="ORF">MX989_19585</name>
    <name evidence="10" type="ORF">SS37_13505</name>
</gene>
<dbReference type="Proteomes" id="UP001185068">
    <property type="component" value="Unassembled WGS sequence"/>
</dbReference>
<dbReference type="AlphaFoldDB" id="A0A0F1AVL9"/>
<dbReference type="PANTHER" id="PTHR30255">
    <property type="entry name" value="SINGLE-STRANDED-DNA-SPECIFIC EXONUCLEASE RECJ"/>
    <property type="match status" value="1"/>
</dbReference>
<feature type="domain" description="DDH" evidence="7">
    <location>
        <begin position="73"/>
        <end position="233"/>
    </location>
</feature>
<sequence>MKAPIKLRRREAVEPVDLPDDLSPLLKRLYASRGVRRAEDLERSVKGMLPWQQLNGIEKATEMLYDALREGTRIVVVGDFDADGATSTALSVLSLRALGCDNVTYLVPNRFEDGYGLSPEVVDQAHARGAQMIMTVDNGISSHAGVDHAHQLGIPVLVTDHHLPGETLPAAEAIVNPNLRDCEFPSKSLAGVGVAFYLMLALRTLLRDKGWFESRGIAVPNLAEYLDLVALGTVADVVPLDTNNRILTWQGLSRIRAGKCRPGIKALLEIANRDPLKLAASDLGFALGPRLNAAGRLDDMSVGVALLLCDNIGEARVLANELDALNQTRKEIEQGMQAEALTLCEKLERSGDTLPGGLAMYHPEWHQGVVGILASRIKERFHRPVIAFAPAGDGTLKGSGRSIQGLHMRDALERLDTLYPGLMIKFGGHAMAAGLSLEEAKFDEFQRLFGELVTDWIDPALLQGEVVSDGELSPLEMTMEVAQMLRDAGPWGQMFPEPLFDGRFRLLQQRIVGERHLKVMVEPVGGGPLLDGIAFNVDTSIWPDNGVREVELAYKLDINEFRGNRSLQIIIDNIWPI</sequence>
<comment type="function">
    <text evidence="6">Single-stranded-DNA-specific exonuclease. Required for many types of recombinational events, although the stringency of the requirement for RecJ appears to vary with the type of recombinational event monitored and the other recombination gene products which are available.</text>
</comment>
<dbReference type="Pfam" id="PF02272">
    <property type="entry name" value="DHHA1"/>
    <property type="match status" value="1"/>
</dbReference>
<evidence type="ECO:0000256" key="1">
    <source>
        <dbReference type="ARBA" id="ARBA00005915"/>
    </source>
</evidence>
<dbReference type="FunFam" id="3.90.1640.30:FF:000001">
    <property type="entry name" value="Single-stranded-DNA-specific exonuclease RecJ"/>
    <property type="match status" value="1"/>
</dbReference>
<dbReference type="EMBL" id="JZYX01000026">
    <property type="protein sequence ID" value="KJN26146.1"/>
    <property type="molecule type" value="Genomic_DNA"/>
</dbReference>
<evidence type="ECO:0000313" key="10">
    <source>
        <dbReference type="EMBL" id="KJN26146.1"/>
    </source>
</evidence>
<name>A0A0F1AVL9_9ENTR</name>
<dbReference type="InterPro" id="IPR041122">
    <property type="entry name" value="RecJ_OB"/>
</dbReference>
<keyword evidence="3" id="KW-0540">Nuclease</keyword>
<dbReference type="Proteomes" id="UP000033352">
    <property type="component" value="Unassembled WGS sequence"/>
</dbReference>
<proteinExistence type="inferred from homology"/>
<dbReference type="NCBIfam" id="NF008290">
    <property type="entry name" value="PRK11070.1"/>
    <property type="match status" value="1"/>
</dbReference>
<dbReference type="PATRIC" id="fig|1619248.3.peg.1913"/>
<dbReference type="NCBIfam" id="TIGR00644">
    <property type="entry name" value="recJ"/>
    <property type="match status" value="1"/>
</dbReference>
<dbReference type="RefSeq" id="WP_045285848.1">
    <property type="nucleotide sequence ID" value="NZ_CABMND010000004.1"/>
</dbReference>
<evidence type="ECO:0000256" key="3">
    <source>
        <dbReference type="ARBA" id="ARBA00022722"/>
    </source>
</evidence>
<evidence type="ECO:0000259" key="7">
    <source>
        <dbReference type="Pfam" id="PF01368"/>
    </source>
</evidence>
<dbReference type="GO" id="GO:0006310">
    <property type="term" value="P:DNA recombination"/>
    <property type="evidence" value="ECO:0007669"/>
    <property type="project" value="InterPro"/>
</dbReference>
<evidence type="ECO:0000313" key="11">
    <source>
        <dbReference type="EMBL" id="MDR9948266.1"/>
    </source>
</evidence>
<dbReference type="Gene3D" id="3.90.1640.30">
    <property type="match status" value="1"/>
</dbReference>
<dbReference type="GO" id="GO:0008409">
    <property type="term" value="F:5'-3' exonuclease activity"/>
    <property type="evidence" value="ECO:0007669"/>
    <property type="project" value="InterPro"/>
</dbReference>